<proteinExistence type="predicted"/>
<protein>
    <submittedName>
        <fullName evidence="1">Uncharacterized protein</fullName>
    </submittedName>
</protein>
<gene>
    <name evidence="1" type="ORF">TK0001_4806</name>
</gene>
<organism evidence="1 2">
    <name type="scientific">Methylorubrum extorquens</name>
    <name type="common">Methylobacterium dichloromethanicum</name>
    <name type="synonym">Methylobacterium extorquens</name>
    <dbReference type="NCBI Taxonomy" id="408"/>
    <lineage>
        <taxon>Bacteria</taxon>
        <taxon>Pseudomonadati</taxon>
        <taxon>Pseudomonadota</taxon>
        <taxon>Alphaproteobacteria</taxon>
        <taxon>Hyphomicrobiales</taxon>
        <taxon>Methylobacteriaceae</taxon>
        <taxon>Methylorubrum</taxon>
    </lineage>
</organism>
<evidence type="ECO:0000313" key="2">
    <source>
        <dbReference type="Proteomes" id="UP000233769"/>
    </source>
</evidence>
<dbReference type="AlphaFoldDB" id="A0A2N9AVN0"/>
<accession>A0A2N9AVN0</accession>
<dbReference type="EMBL" id="LT962688">
    <property type="protein sequence ID" value="SOR31391.1"/>
    <property type="molecule type" value="Genomic_DNA"/>
</dbReference>
<sequence length="79" mass="8643">MDRAGSALTVWEMTKSGAKKTEVAQKSAARFVVALDAVEDRILPVDREVATLWVTVLSVSEKHGDDTGIVATDRVPLFW</sequence>
<reference evidence="2" key="1">
    <citation type="submission" date="2017-10" db="EMBL/GenBank/DDBJ databases">
        <authorList>
            <person name="Regsiter A."/>
            <person name="William W."/>
        </authorList>
    </citation>
    <scope>NUCLEOTIDE SEQUENCE [LARGE SCALE GENOMIC DNA]</scope>
</reference>
<evidence type="ECO:0000313" key="1">
    <source>
        <dbReference type="EMBL" id="SOR31391.1"/>
    </source>
</evidence>
<name>A0A2N9AVN0_METEX</name>
<dbReference type="Proteomes" id="UP000233769">
    <property type="component" value="Chromosome tk0001"/>
</dbReference>